<dbReference type="InterPro" id="IPR016032">
    <property type="entry name" value="Sig_transdc_resp-reg_C-effctor"/>
</dbReference>
<dbReference type="Pfam" id="PF25872">
    <property type="entry name" value="HTH_77"/>
    <property type="match status" value="1"/>
</dbReference>
<keyword evidence="4" id="KW-0804">Transcription</keyword>
<evidence type="ECO:0000256" key="3">
    <source>
        <dbReference type="ARBA" id="ARBA00023125"/>
    </source>
</evidence>
<dbReference type="PANTHER" id="PTHR35807">
    <property type="entry name" value="TRANSCRIPTIONAL REGULATOR REDD-RELATED"/>
    <property type="match status" value="1"/>
</dbReference>
<dbReference type="PROSITE" id="PS51755">
    <property type="entry name" value="OMPR_PHOB"/>
    <property type="match status" value="1"/>
</dbReference>
<dbReference type="InterPro" id="IPR019734">
    <property type="entry name" value="TPR_rpt"/>
</dbReference>
<evidence type="ECO:0000313" key="7">
    <source>
        <dbReference type="EMBL" id="MBR7835261.1"/>
    </source>
</evidence>
<organism evidence="7 8">
    <name type="scientific">Actinospica durhamensis</name>
    <dbReference type="NCBI Taxonomy" id="1508375"/>
    <lineage>
        <taxon>Bacteria</taxon>
        <taxon>Bacillati</taxon>
        <taxon>Actinomycetota</taxon>
        <taxon>Actinomycetes</taxon>
        <taxon>Catenulisporales</taxon>
        <taxon>Actinospicaceae</taxon>
        <taxon>Actinospica</taxon>
    </lineage>
</organism>
<evidence type="ECO:0000256" key="5">
    <source>
        <dbReference type="PROSITE-ProRule" id="PRU01091"/>
    </source>
</evidence>
<dbReference type="InterPro" id="IPR001867">
    <property type="entry name" value="OmpR/PhoB-type_DNA-bd"/>
</dbReference>
<dbReference type="Gene3D" id="1.25.40.10">
    <property type="entry name" value="Tetratricopeptide repeat domain"/>
    <property type="match status" value="3"/>
</dbReference>
<protein>
    <submittedName>
        <fullName evidence="7">Winged helix-turn-helix domain-containing protein</fullName>
    </submittedName>
</protein>
<keyword evidence="2" id="KW-0805">Transcription regulation</keyword>
<dbReference type="CDD" id="cd15831">
    <property type="entry name" value="BTAD"/>
    <property type="match status" value="1"/>
</dbReference>
<comment type="caution">
    <text evidence="7">The sequence shown here is derived from an EMBL/GenBank/DDBJ whole genome shotgun (WGS) entry which is preliminary data.</text>
</comment>
<dbReference type="GO" id="GO:0000160">
    <property type="term" value="P:phosphorelay signal transduction system"/>
    <property type="evidence" value="ECO:0007669"/>
    <property type="project" value="InterPro"/>
</dbReference>
<evidence type="ECO:0000256" key="2">
    <source>
        <dbReference type="ARBA" id="ARBA00023015"/>
    </source>
</evidence>
<dbReference type="GO" id="GO:0043531">
    <property type="term" value="F:ADP binding"/>
    <property type="evidence" value="ECO:0007669"/>
    <property type="project" value="InterPro"/>
</dbReference>
<sequence length="1112" mass="120753">MQYVLLGPVSVNTQAGPLEINGTLRRTLLAALLLRPNQVVSADQLAELLWGDRPRVSATTSLYNQVMRLRQALGPHAGRIRAVPPGYVIDVEPGELDTSVFAEHRANAAQAAQAGDWETSSREYAAALDLWHGEPLADVPALQSAAAIQQLVEERILAVQGRIEADLHLARHDQVIGELRTLIDRHPWREAFYGQLMLALYRAGRQPEALDVYRDLRRAIAAEFAVEPGENVRSLHTGILRSDPCLALPAAEPGADQPPAPLPVELYVPLPPRPSIRQLPADTRAFTGREAELDTLVGAARAGGGGEAGPPDADASPTVVISAINGMGGIGKTTLAVRAAHRLAEDYPDGQLFIDLHGHSADLDPISSQDALDYLLRSLGLEPKAIPRDTQERAALYRSRLAGTRTLIVLDNARNPAQVKPLIPAEPGCLVLVTSRNLLTGLDDAELLSLDALSPDEAVALLSTAAGPGRVSEDDPAARGLTEWCGRLPLAIRIIGARLRHRPMLAPEALLAAIRADCDPLALLKDDDRDITRVFASSLDVLPKAERQLFARLGLVPGPDFDALAAAALQGAEVGEAEHQLENLFEHSLLIQREEGRYRLHDLLRAYARVRAAACDPAENEAAWNRLLDYYVETAAAAWALYLHGTAGSRPVTRNASGPAREDRRDAKAWFDAEQENLFAVFGHATLEPKRRLALALSLNAYVNAFGPFDRAVPLLLGALDAARTLRDPAEELNALRRLGQAYHMRGMIGDAIACFEGSLAIARRIGDRLAEARALRTLGWSVAATTETALGLGYIEQAVEILREIGNLSDEATTLAVLAGITNHDGRFEDTVAITERALRLSRELGDEMSEGMALFQLSHAVQALGRFDEVEPILTRALHCYRDSPNNMGGVLQEIGRLWMRRGRLARAREYIERALEIFTRTGFAIGIGYAYGELGRIRLRSGDVDTAARLQQTALRTALDAAAPYIETFARTNTGYVLIARQEFAQAQDQLRAGLDIATRAGFLHSQVEARVGLCALVRARDGAAAALAPYREVLEFIRTWHHPVELAAALVGLGRCEVETGDPDAGVAHLREAISLYARMGSDLDVAETRRLLPADQLLPADRFPHGC</sequence>
<dbReference type="InterPro" id="IPR011990">
    <property type="entry name" value="TPR-like_helical_dom_sf"/>
</dbReference>
<keyword evidence="3 5" id="KW-0238">DNA-binding</keyword>
<evidence type="ECO:0000256" key="4">
    <source>
        <dbReference type="ARBA" id="ARBA00023163"/>
    </source>
</evidence>
<dbReference type="GO" id="GO:0003677">
    <property type="term" value="F:DNA binding"/>
    <property type="evidence" value="ECO:0007669"/>
    <property type="project" value="UniProtKB-UniRule"/>
</dbReference>
<dbReference type="InterPro" id="IPR002182">
    <property type="entry name" value="NB-ARC"/>
</dbReference>
<evidence type="ECO:0000313" key="8">
    <source>
        <dbReference type="Proteomes" id="UP000675781"/>
    </source>
</evidence>
<feature type="DNA-binding region" description="OmpR/PhoB-type" evidence="5">
    <location>
        <begin position="1"/>
        <end position="91"/>
    </location>
</feature>
<reference evidence="7" key="1">
    <citation type="submission" date="2021-04" db="EMBL/GenBank/DDBJ databases">
        <title>Genome based classification of Actinospica acidithermotolerans sp. nov., an actinobacterium isolated from an Indonesian hot spring.</title>
        <authorList>
            <person name="Kusuma A.B."/>
            <person name="Putra K.E."/>
            <person name="Nafisah S."/>
            <person name="Loh J."/>
            <person name="Nouioui I."/>
            <person name="Goodfellow M."/>
        </authorList>
    </citation>
    <scope>NUCLEOTIDE SEQUENCE</scope>
    <source>
        <strain evidence="7">CSCA 57</strain>
    </source>
</reference>
<dbReference type="SMART" id="SM00862">
    <property type="entry name" value="Trans_reg_C"/>
    <property type="match status" value="1"/>
</dbReference>
<dbReference type="SUPFAM" id="SSF48452">
    <property type="entry name" value="TPR-like"/>
    <property type="match status" value="4"/>
</dbReference>
<dbReference type="EMBL" id="JAGSOG010000088">
    <property type="protein sequence ID" value="MBR7835261.1"/>
    <property type="molecule type" value="Genomic_DNA"/>
</dbReference>
<dbReference type="InterPro" id="IPR051677">
    <property type="entry name" value="AfsR-DnrI-RedD_regulator"/>
</dbReference>
<proteinExistence type="inferred from homology"/>
<dbReference type="Pfam" id="PF00486">
    <property type="entry name" value="Trans_reg_C"/>
    <property type="match status" value="1"/>
</dbReference>
<keyword evidence="8" id="KW-1185">Reference proteome</keyword>
<dbReference type="Proteomes" id="UP000675781">
    <property type="component" value="Unassembled WGS sequence"/>
</dbReference>
<dbReference type="Pfam" id="PF13424">
    <property type="entry name" value="TPR_12"/>
    <property type="match status" value="2"/>
</dbReference>
<dbReference type="PRINTS" id="PR00364">
    <property type="entry name" value="DISEASERSIST"/>
</dbReference>
<evidence type="ECO:0000256" key="1">
    <source>
        <dbReference type="ARBA" id="ARBA00005820"/>
    </source>
</evidence>
<gene>
    <name evidence="7" type="ORF">KDL01_18450</name>
</gene>
<dbReference type="InterPro" id="IPR027417">
    <property type="entry name" value="P-loop_NTPase"/>
</dbReference>
<dbReference type="InterPro" id="IPR058852">
    <property type="entry name" value="HTH_77"/>
</dbReference>
<dbReference type="SMART" id="SM01043">
    <property type="entry name" value="BTAD"/>
    <property type="match status" value="1"/>
</dbReference>
<name>A0A941EQ05_9ACTN</name>
<dbReference type="InterPro" id="IPR005158">
    <property type="entry name" value="BTAD"/>
</dbReference>
<dbReference type="AlphaFoldDB" id="A0A941EQ05"/>
<dbReference type="SMART" id="SM00028">
    <property type="entry name" value="TPR"/>
    <property type="match status" value="5"/>
</dbReference>
<dbReference type="Gene3D" id="3.40.50.300">
    <property type="entry name" value="P-loop containing nucleotide triphosphate hydrolases"/>
    <property type="match status" value="1"/>
</dbReference>
<evidence type="ECO:0000259" key="6">
    <source>
        <dbReference type="PROSITE" id="PS51755"/>
    </source>
</evidence>
<dbReference type="PANTHER" id="PTHR35807:SF1">
    <property type="entry name" value="TRANSCRIPTIONAL REGULATOR REDD"/>
    <property type="match status" value="1"/>
</dbReference>
<dbReference type="SUPFAM" id="SSF46894">
    <property type="entry name" value="C-terminal effector domain of the bipartite response regulators"/>
    <property type="match status" value="1"/>
</dbReference>
<comment type="similarity">
    <text evidence="1">Belongs to the AfsR/DnrI/RedD regulatory family.</text>
</comment>
<dbReference type="InterPro" id="IPR036388">
    <property type="entry name" value="WH-like_DNA-bd_sf"/>
</dbReference>
<dbReference type="GO" id="GO:0006355">
    <property type="term" value="P:regulation of DNA-templated transcription"/>
    <property type="evidence" value="ECO:0007669"/>
    <property type="project" value="InterPro"/>
</dbReference>
<dbReference type="Gene3D" id="1.10.10.10">
    <property type="entry name" value="Winged helix-like DNA-binding domain superfamily/Winged helix DNA-binding domain"/>
    <property type="match status" value="2"/>
</dbReference>
<accession>A0A941EQ05</accession>
<feature type="domain" description="OmpR/PhoB-type" evidence="6">
    <location>
        <begin position="1"/>
        <end position="91"/>
    </location>
</feature>
<dbReference type="Pfam" id="PF00931">
    <property type="entry name" value="NB-ARC"/>
    <property type="match status" value="1"/>
</dbReference>
<dbReference type="SUPFAM" id="SSF52540">
    <property type="entry name" value="P-loop containing nucleoside triphosphate hydrolases"/>
    <property type="match status" value="1"/>
</dbReference>
<dbReference type="Pfam" id="PF03704">
    <property type="entry name" value="BTAD"/>
    <property type="match status" value="1"/>
</dbReference>